<keyword evidence="5" id="KW-1133">Transmembrane helix</keyword>
<evidence type="ECO:0000313" key="10">
    <source>
        <dbReference type="Proteomes" id="UP000179243"/>
    </source>
</evidence>
<comment type="caution">
    <text evidence="9">The sequence shown here is derived from an EMBL/GenBank/DDBJ whole genome shotgun (WGS) entry which is preliminary data.</text>
</comment>
<evidence type="ECO:0000256" key="6">
    <source>
        <dbReference type="ARBA" id="ARBA00023136"/>
    </source>
</evidence>
<keyword evidence="4 7" id="KW-0812">Transmembrane</keyword>
<evidence type="ECO:0000256" key="5">
    <source>
        <dbReference type="ARBA" id="ARBA00022989"/>
    </source>
</evidence>
<keyword evidence="7" id="KW-0813">Transport</keyword>
<dbReference type="GO" id="GO:0015031">
    <property type="term" value="P:protein transport"/>
    <property type="evidence" value="ECO:0007669"/>
    <property type="project" value="UniProtKB-KW"/>
</dbReference>
<dbReference type="EMBL" id="MFYX01000011">
    <property type="protein sequence ID" value="OGK07306.1"/>
    <property type="molecule type" value="Genomic_DNA"/>
</dbReference>
<comment type="subcellular location">
    <subcellularLocation>
        <location evidence="1">Cell membrane</location>
        <topology evidence="1">Single-pass membrane protein</topology>
    </subcellularLocation>
    <subcellularLocation>
        <location evidence="7">Cell membrane</location>
        <topology evidence="7">Single-pass type II membrane protein</topology>
    </subcellularLocation>
</comment>
<dbReference type="AlphaFoldDB" id="A0A1F7FLE3"/>
<reference evidence="9 10" key="1">
    <citation type="journal article" date="2016" name="Nat. Commun.">
        <title>Thousands of microbial genomes shed light on interconnected biogeochemical processes in an aquifer system.</title>
        <authorList>
            <person name="Anantharaman K."/>
            <person name="Brown C.T."/>
            <person name="Hug L.A."/>
            <person name="Sharon I."/>
            <person name="Castelle C.J."/>
            <person name="Probst A.J."/>
            <person name="Thomas B.C."/>
            <person name="Singh A."/>
            <person name="Wilkins M.J."/>
            <person name="Karaoz U."/>
            <person name="Brodie E.L."/>
            <person name="Williams K.H."/>
            <person name="Hubbard S.S."/>
            <person name="Banfield J.F."/>
        </authorList>
    </citation>
    <scope>NUCLEOTIDE SEQUENCE [LARGE SCALE GENOMIC DNA]</scope>
</reference>
<dbReference type="GO" id="GO:0022857">
    <property type="term" value="F:transmembrane transporter activity"/>
    <property type="evidence" value="ECO:0007669"/>
    <property type="project" value="InterPro"/>
</dbReference>
<organism evidence="9 10">
    <name type="scientific">Candidatus Raymondbacteria bacterium RIFOXYD12_FULL_49_13</name>
    <dbReference type="NCBI Taxonomy" id="1817890"/>
    <lineage>
        <taxon>Bacteria</taxon>
        <taxon>Raymondiibacteriota</taxon>
    </lineage>
</organism>
<sequence>MSFPASKTSRKKVKKNHRSEVKTAKPQLTSLVDIMTILLVFLLKSFSAEGDIMTPAEGLKLPESTAKKKPEQALRISLAQDHLMVEGQIVLSMAQLAANEDQLIPELEQVLQQRRNTTEKIAEQSTKVEFKGEVIIEADRKIHFSVLQKIMYTCGQVGFSNFSLLVLKKE</sequence>
<evidence type="ECO:0000256" key="7">
    <source>
        <dbReference type="RuleBase" id="RU003879"/>
    </source>
</evidence>
<protein>
    <recommendedName>
        <fullName evidence="11">Biopolymer transporter ExbD</fullName>
    </recommendedName>
</protein>
<accession>A0A1F7FLE3</accession>
<keyword evidence="7" id="KW-0653">Protein transport</keyword>
<evidence type="ECO:0000256" key="3">
    <source>
        <dbReference type="ARBA" id="ARBA00022475"/>
    </source>
</evidence>
<keyword evidence="6" id="KW-0472">Membrane</keyword>
<proteinExistence type="inferred from homology"/>
<name>A0A1F7FLE3_UNCRA</name>
<evidence type="ECO:0000256" key="2">
    <source>
        <dbReference type="ARBA" id="ARBA00005811"/>
    </source>
</evidence>
<keyword evidence="3" id="KW-1003">Cell membrane</keyword>
<feature type="region of interest" description="Disordered" evidence="8">
    <location>
        <begin position="1"/>
        <end position="22"/>
    </location>
</feature>
<evidence type="ECO:0008006" key="11">
    <source>
        <dbReference type="Google" id="ProtNLM"/>
    </source>
</evidence>
<dbReference type="InterPro" id="IPR003400">
    <property type="entry name" value="ExbD"/>
</dbReference>
<gene>
    <name evidence="9" type="ORF">A2519_14370</name>
</gene>
<evidence type="ECO:0000256" key="4">
    <source>
        <dbReference type="ARBA" id="ARBA00022692"/>
    </source>
</evidence>
<comment type="similarity">
    <text evidence="2 7">Belongs to the ExbD/TolR family.</text>
</comment>
<dbReference type="Pfam" id="PF02472">
    <property type="entry name" value="ExbD"/>
    <property type="match status" value="1"/>
</dbReference>
<evidence type="ECO:0000256" key="1">
    <source>
        <dbReference type="ARBA" id="ARBA00004162"/>
    </source>
</evidence>
<feature type="compositionally biased region" description="Basic residues" evidence="8">
    <location>
        <begin position="8"/>
        <end position="17"/>
    </location>
</feature>
<dbReference type="Proteomes" id="UP000179243">
    <property type="component" value="Unassembled WGS sequence"/>
</dbReference>
<evidence type="ECO:0000256" key="8">
    <source>
        <dbReference type="SAM" id="MobiDB-lite"/>
    </source>
</evidence>
<evidence type="ECO:0000313" key="9">
    <source>
        <dbReference type="EMBL" id="OGK07306.1"/>
    </source>
</evidence>
<dbReference type="GO" id="GO:0005886">
    <property type="term" value="C:plasma membrane"/>
    <property type="evidence" value="ECO:0007669"/>
    <property type="project" value="UniProtKB-SubCell"/>
</dbReference>